<evidence type="ECO:0000256" key="1">
    <source>
        <dbReference type="SAM" id="MobiDB-lite"/>
    </source>
</evidence>
<reference evidence="3" key="1">
    <citation type="submission" date="2021-01" db="EMBL/GenBank/DDBJ databases">
        <authorList>
            <person name="Corre E."/>
            <person name="Pelletier E."/>
            <person name="Niang G."/>
            <person name="Scheremetjew M."/>
            <person name="Finn R."/>
            <person name="Kale V."/>
            <person name="Holt S."/>
            <person name="Cochrane G."/>
            <person name="Meng A."/>
            <person name="Brown T."/>
            <person name="Cohen L."/>
        </authorList>
    </citation>
    <scope>NUCLEOTIDE SEQUENCE</scope>
    <source>
        <strain evidence="3">CCMP1594</strain>
    </source>
</reference>
<evidence type="ECO:0000313" key="3">
    <source>
        <dbReference type="EMBL" id="CAE0818313.1"/>
    </source>
</evidence>
<dbReference type="AlphaFoldDB" id="A0A7S4FXC5"/>
<feature type="transmembrane region" description="Helical" evidence="2">
    <location>
        <begin position="320"/>
        <end position="340"/>
    </location>
</feature>
<dbReference type="EMBL" id="HBJA01084637">
    <property type="protein sequence ID" value="CAE0818313.1"/>
    <property type="molecule type" value="Transcribed_RNA"/>
</dbReference>
<name>A0A7S4FXC5_9EUGL</name>
<feature type="region of interest" description="Disordered" evidence="1">
    <location>
        <begin position="132"/>
        <end position="155"/>
    </location>
</feature>
<keyword evidence="2" id="KW-0472">Membrane</keyword>
<sequence>MLDEEHVNDVLASAESRTQSPSMRSSHSRSTDSISAECSSTQCVVPMDIEEDHPHHHPCSASCRNLATCFFVILFVVVSILFVPMGSHHKGDQEATKMHQSNINHLWAAIGNPSIAAESLHHLVESMVPKRYRQHSHPNPSDNSTKPTVDHASTIPPNDIPMVRYATLVFEFAKTVFLAALIGGGCFCIGDMVAQGIEMTLCRGRQKAASQLGCALGINRLINFSLTGLMHGATVGIWFEILTVLLPPTSDGNIIAATFLDNGVNLVQIFGVQALNASMAWQSIWAVISKDFPPLALMSLIVNIPVDLLLFFFVRPAFLQASLSTMVDGMCTVVLSYYTYRHIPSKAQRDIPWDEDDSGDCRLQDSTL</sequence>
<proteinExistence type="predicted"/>
<feature type="transmembrane region" description="Helical" evidence="2">
    <location>
        <begin position="176"/>
        <end position="201"/>
    </location>
</feature>
<feature type="compositionally biased region" description="Low complexity" evidence="1">
    <location>
        <begin position="16"/>
        <end position="25"/>
    </location>
</feature>
<organism evidence="3">
    <name type="scientific">Eutreptiella gymnastica</name>
    <dbReference type="NCBI Taxonomy" id="73025"/>
    <lineage>
        <taxon>Eukaryota</taxon>
        <taxon>Discoba</taxon>
        <taxon>Euglenozoa</taxon>
        <taxon>Euglenida</taxon>
        <taxon>Spirocuta</taxon>
        <taxon>Euglenophyceae</taxon>
        <taxon>Eutreptiales</taxon>
        <taxon>Eutreptiaceae</taxon>
        <taxon>Eutreptiella</taxon>
    </lineage>
</organism>
<feature type="transmembrane region" description="Helical" evidence="2">
    <location>
        <begin position="66"/>
        <end position="85"/>
    </location>
</feature>
<feature type="transmembrane region" description="Helical" evidence="2">
    <location>
        <begin position="266"/>
        <end position="288"/>
    </location>
</feature>
<feature type="region of interest" description="Disordered" evidence="1">
    <location>
        <begin position="1"/>
        <end position="33"/>
    </location>
</feature>
<feature type="transmembrane region" description="Helical" evidence="2">
    <location>
        <begin position="221"/>
        <end position="246"/>
    </location>
</feature>
<protein>
    <submittedName>
        <fullName evidence="3">Uncharacterized protein</fullName>
    </submittedName>
</protein>
<feature type="transmembrane region" description="Helical" evidence="2">
    <location>
        <begin position="295"/>
        <end position="314"/>
    </location>
</feature>
<accession>A0A7S4FXC5</accession>
<gene>
    <name evidence="3" type="ORF">EGYM00163_LOCUS29481</name>
</gene>
<keyword evidence="2" id="KW-1133">Transmembrane helix</keyword>
<feature type="compositionally biased region" description="Polar residues" evidence="1">
    <location>
        <begin position="137"/>
        <end position="147"/>
    </location>
</feature>
<evidence type="ECO:0000256" key="2">
    <source>
        <dbReference type="SAM" id="Phobius"/>
    </source>
</evidence>
<keyword evidence="2" id="KW-0812">Transmembrane</keyword>